<evidence type="ECO:0000313" key="2">
    <source>
        <dbReference type="Proteomes" id="UP000032024"/>
    </source>
</evidence>
<dbReference type="EMBL" id="CP010525">
    <property type="protein sequence ID" value="AJO24445.1"/>
    <property type="molecule type" value="Genomic_DNA"/>
</dbReference>
<proteinExistence type="predicted"/>
<evidence type="ECO:0000313" key="1">
    <source>
        <dbReference type="EMBL" id="AJO24445.1"/>
    </source>
</evidence>
<organism evidence="1 2">
    <name type="scientific">Heyndrickxia coagulans</name>
    <name type="common">Weizmannia coagulans</name>
    <dbReference type="NCBI Taxonomy" id="1398"/>
    <lineage>
        <taxon>Bacteria</taxon>
        <taxon>Bacillati</taxon>
        <taxon>Bacillota</taxon>
        <taxon>Bacilli</taxon>
        <taxon>Bacillales</taxon>
        <taxon>Bacillaceae</taxon>
        <taxon>Heyndrickxia</taxon>
    </lineage>
</organism>
<name>A0AAN0T9Z0_HEYCO</name>
<accession>A0AAN0T9Z0</accession>
<dbReference type="Proteomes" id="UP000032024">
    <property type="component" value="Chromosome"/>
</dbReference>
<reference evidence="2" key="1">
    <citation type="submission" date="2015-01" db="EMBL/GenBank/DDBJ databases">
        <title>Comparative genome analysis of Bacillus coagulans HM-08, Clostridium butyricum HM-68, Bacillus subtilis HM-66 and Bacillus paralicheniformis BL-09.</title>
        <authorList>
            <person name="Zhang H."/>
        </authorList>
    </citation>
    <scope>NUCLEOTIDE SEQUENCE [LARGE SCALE GENOMIC DNA]</scope>
    <source>
        <strain evidence="2">HM-08</strain>
    </source>
</reference>
<sequence length="52" mass="6448">MKFRREIKTEHLKSGCSFFLHLFYNLSNFFRKIAGRVDKIKEKTMIRMFFKK</sequence>
<protein>
    <submittedName>
        <fullName evidence="1">Uncharacterized protein</fullName>
    </submittedName>
</protein>
<dbReference type="AlphaFoldDB" id="A0AAN0T9Z0"/>
<gene>
    <name evidence="1" type="ORF">SB48_HM08orf05807</name>
</gene>
<keyword evidence="2" id="KW-1185">Reference proteome</keyword>